<dbReference type="SUPFAM" id="SSF52266">
    <property type="entry name" value="SGNH hydrolase"/>
    <property type="match status" value="1"/>
</dbReference>
<evidence type="ECO:0000313" key="3">
    <source>
        <dbReference type="Proteomes" id="UP000036367"/>
    </source>
</evidence>
<dbReference type="OrthoDB" id="9815670at2"/>
<proteinExistence type="predicted"/>
<protein>
    <recommendedName>
        <fullName evidence="1">SGNH hydrolase-type esterase domain-containing protein</fullName>
    </recommendedName>
</protein>
<dbReference type="InterPro" id="IPR013830">
    <property type="entry name" value="SGNH_hydro"/>
</dbReference>
<dbReference type="InterPro" id="IPR036514">
    <property type="entry name" value="SGNH_hydro_sf"/>
</dbReference>
<organism evidence="2 3">
    <name type="scientific">Rhodopirellula islandica</name>
    <dbReference type="NCBI Taxonomy" id="595434"/>
    <lineage>
        <taxon>Bacteria</taxon>
        <taxon>Pseudomonadati</taxon>
        <taxon>Planctomycetota</taxon>
        <taxon>Planctomycetia</taxon>
        <taxon>Pirellulales</taxon>
        <taxon>Pirellulaceae</taxon>
        <taxon>Rhodopirellula</taxon>
    </lineage>
</organism>
<feature type="domain" description="SGNH hydrolase-type esterase" evidence="1">
    <location>
        <begin position="62"/>
        <end position="234"/>
    </location>
</feature>
<evidence type="ECO:0000259" key="1">
    <source>
        <dbReference type="Pfam" id="PF13472"/>
    </source>
</evidence>
<sequence>MSISRLRFSTAAIISIAAFLPFGFLAVGHADQPTQKSSPRQARANDPFAPPQIDPALPNVLLIGDSISIGYMLDARRALEGTANVFRPNTNCGPTTRGLEQLDRWLGDRKWDVIHFNFGLHDLKFMGPNGKSLADPKLPTSKRQVPLEEYSANLETIAKKLKATGATVIWRETTPVPEGSQGRLAEDGPRYNEAAAQVMESIGGIQTDPFYEVAMKHASMQRKANVHYTQAGSKLLGEHVAEVVSAALQQ</sequence>
<dbReference type="CDD" id="cd00229">
    <property type="entry name" value="SGNH_hydrolase"/>
    <property type="match status" value="1"/>
</dbReference>
<evidence type="ECO:0000313" key="2">
    <source>
        <dbReference type="EMBL" id="KLU05794.1"/>
    </source>
</evidence>
<gene>
    <name evidence="2" type="ORF">RISK_002426</name>
</gene>
<dbReference type="EMBL" id="LECT01000017">
    <property type="protein sequence ID" value="KLU05794.1"/>
    <property type="molecule type" value="Genomic_DNA"/>
</dbReference>
<dbReference type="Pfam" id="PF13472">
    <property type="entry name" value="Lipase_GDSL_2"/>
    <property type="match status" value="1"/>
</dbReference>
<keyword evidence="3" id="KW-1185">Reference proteome</keyword>
<name>A0A0J1EJV4_RHOIS</name>
<dbReference type="GO" id="GO:0016788">
    <property type="term" value="F:hydrolase activity, acting on ester bonds"/>
    <property type="evidence" value="ECO:0007669"/>
    <property type="project" value="UniProtKB-ARBA"/>
</dbReference>
<dbReference type="AlphaFoldDB" id="A0A0J1EJV4"/>
<dbReference type="STRING" id="595434.RISK_002426"/>
<comment type="caution">
    <text evidence="2">The sequence shown here is derived from an EMBL/GenBank/DDBJ whole genome shotgun (WGS) entry which is preliminary data.</text>
</comment>
<dbReference type="Gene3D" id="3.40.50.1110">
    <property type="entry name" value="SGNH hydrolase"/>
    <property type="match status" value="1"/>
</dbReference>
<dbReference type="RefSeq" id="WP_047814065.1">
    <property type="nucleotide sequence ID" value="NZ_LECT01000017.1"/>
</dbReference>
<dbReference type="PATRIC" id="fig|595434.4.peg.2315"/>
<dbReference type="Proteomes" id="UP000036367">
    <property type="component" value="Unassembled WGS sequence"/>
</dbReference>
<accession>A0A0J1EJV4</accession>
<reference evidence="2" key="1">
    <citation type="submission" date="2015-05" db="EMBL/GenBank/DDBJ databases">
        <title>Permanent draft genome of Rhodopirellula islandicus K833.</title>
        <authorList>
            <person name="Kizina J."/>
            <person name="Richter M."/>
            <person name="Glockner F.O."/>
            <person name="Harder J."/>
        </authorList>
    </citation>
    <scope>NUCLEOTIDE SEQUENCE [LARGE SCALE GENOMIC DNA]</scope>
    <source>
        <strain evidence="2">K833</strain>
    </source>
</reference>